<dbReference type="Gene3D" id="3.30.70.1320">
    <property type="entry name" value="Multidrug efflux transporter AcrB pore domain like"/>
    <property type="match status" value="1"/>
</dbReference>
<feature type="transmembrane region" description="Helical" evidence="1">
    <location>
        <begin position="971"/>
        <end position="990"/>
    </location>
</feature>
<dbReference type="Proteomes" id="UP000190896">
    <property type="component" value="Unassembled WGS sequence"/>
</dbReference>
<evidence type="ECO:0000256" key="1">
    <source>
        <dbReference type="SAM" id="Phobius"/>
    </source>
</evidence>
<proteinExistence type="predicted"/>
<dbReference type="SUPFAM" id="SSF82714">
    <property type="entry name" value="Multidrug efflux transporter AcrB TolC docking domain, DN and DC subdomains"/>
    <property type="match status" value="2"/>
</dbReference>
<dbReference type="SUPFAM" id="SSF82693">
    <property type="entry name" value="Multidrug efflux transporter AcrB pore domain, PN1, PN2, PC1 and PC2 subdomains"/>
    <property type="match status" value="2"/>
</dbReference>
<dbReference type="Gene3D" id="3.30.70.1430">
    <property type="entry name" value="Multidrug efflux transporter AcrB pore domain"/>
    <property type="match status" value="2"/>
</dbReference>
<gene>
    <name evidence="2" type="ORF">BOW51_08200</name>
</gene>
<reference evidence="2 3" key="1">
    <citation type="submission" date="2016-11" db="EMBL/GenBank/DDBJ databases">
        <title>Mixed transmission modes and dynamic genome evolution in an obligate animal-bacterial symbiosis.</title>
        <authorList>
            <person name="Russell S.L."/>
            <person name="Corbett-Detig R.B."/>
            <person name="Cavanaugh C.M."/>
        </authorList>
    </citation>
    <scope>NUCLEOTIDE SEQUENCE [LARGE SCALE GENOMIC DNA]</scope>
    <source>
        <strain evidence="2">Se-Cadez</strain>
    </source>
</reference>
<dbReference type="PRINTS" id="PR00702">
    <property type="entry name" value="ACRIFLAVINRP"/>
</dbReference>
<feature type="transmembrane region" description="Helical" evidence="1">
    <location>
        <begin position="864"/>
        <end position="883"/>
    </location>
</feature>
<name>A0A1T2KTM8_9GAMM</name>
<dbReference type="GO" id="GO:0005886">
    <property type="term" value="C:plasma membrane"/>
    <property type="evidence" value="ECO:0007669"/>
    <property type="project" value="TreeGrafter"/>
</dbReference>
<feature type="transmembrane region" description="Helical" evidence="1">
    <location>
        <begin position="337"/>
        <end position="356"/>
    </location>
</feature>
<feature type="transmembrane region" description="Helical" evidence="1">
    <location>
        <begin position="363"/>
        <end position="383"/>
    </location>
</feature>
<comment type="caution">
    <text evidence="2">The sequence shown here is derived from an EMBL/GenBank/DDBJ whole genome shotgun (WGS) entry which is preliminary data.</text>
</comment>
<dbReference type="PANTHER" id="PTHR32063:SF0">
    <property type="entry name" value="SWARMING MOTILITY PROTEIN SWRC"/>
    <property type="match status" value="1"/>
</dbReference>
<keyword evidence="1" id="KW-0472">Membrane</keyword>
<feature type="transmembrane region" description="Helical" evidence="1">
    <location>
        <begin position="921"/>
        <end position="942"/>
    </location>
</feature>
<feature type="transmembrane region" description="Helical" evidence="1">
    <location>
        <begin position="1002"/>
        <end position="1028"/>
    </location>
</feature>
<dbReference type="SUPFAM" id="SSF82866">
    <property type="entry name" value="Multidrug efflux transporter AcrB transmembrane domain"/>
    <property type="match status" value="2"/>
</dbReference>
<dbReference type="InterPro" id="IPR027463">
    <property type="entry name" value="AcrB_DN_DC_subdom"/>
</dbReference>
<feature type="transmembrane region" description="Helical" evidence="1">
    <location>
        <begin position="890"/>
        <end position="909"/>
    </location>
</feature>
<dbReference type="AlphaFoldDB" id="A0A1T2KTM8"/>
<feature type="transmembrane region" description="Helical" evidence="1">
    <location>
        <begin position="389"/>
        <end position="413"/>
    </location>
</feature>
<organism evidence="2 3">
    <name type="scientific">Solemya velesiana gill symbiont</name>
    <dbReference type="NCBI Taxonomy" id="1918948"/>
    <lineage>
        <taxon>Bacteria</taxon>
        <taxon>Pseudomonadati</taxon>
        <taxon>Pseudomonadota</taxon>
        <taxon>Gammaproteobacteria</taxon>
        <taxon>sulfur-oxidizing symbionts</taxon>
    </lineage>
</organism>
<protein>
    <submittedName>
        <fullName evidence="2">Acriflavin resistance protein</fullName>
    </submittedName>
</protein>
<dbReference type="GO" id="GO:0042910">
    <property type="term" value="F:xenobiotic transmembrane transporter activity"/>
    <property type="evidence" value="ECO:0007669"/>
    <property type="project" value="TreeGrafter"/>
</dbReference>
<evidence type="ECO:0000313" key="2">
    <source>
        <dbReference type="EMBL" id="OOZ36218.1"/>
    </source>
</evidence>
<sequence length="1037" mass="113367">MDLVNLSIRQPVSTFAAVILVMLFGLIGLSRLPIQLTPDVEAPKINVQTNWPGSSPYEIEKEIIEKQEEVLKSVTGLTVMESSSYNNYGTVNLTFKVGTDLNDAMVRVTNKLNEVPRYPENADKPVVSTSSAENSPIIWLMLKTLSGDPERIKTYRTFFEDEVRHVLERVPGVGSLFVFGGTEKRLEITVAPERLADHRIALGKVIERVRSANSNVSAGTLGVSKRNYRIRTTSQFQSPEDASQLLLSDDGLRRIYLGDVATVDFGYAATPPAVLHNGQPMIVVGVRKEAGANVLELTAEMRQTVDGLNSGLLVENGLFFDWVYDQTPYINTAISTVQRNLMIGGTLAITVLLLFLRSVSSTLTVAIAIPISVMGTFFFMYLFERNINVISLAGITFAVGMLVDNSIVVLENIDRHRRMGKSPFKASYDGAREVWGAVLASTITTVAVFLPVIFIEEEAGQLFRDIAIAITFSILISLFVSVSVIPAITNKFYNMSRRKVKARIATEHDGNAFVRTIMKLSRVTRRNTLSRLLTIAGFTAAAVLVVMVLIPKAEYLPQGNRNLILNILVPPPGYSETKRQEIGNYIFTQVAPHLEEDGKDGVPQIENIFYVASDAVTLFGGTSVHPDRARDMMPLFTRVMNSIPDMFGVSIQRGIFESGIGQGRTVDVNLSGSDTNQIVASARALFGALKQEIPNAQVRPVPSLEISYPEANLVPNRSRVVANGLTESELGTYVDVLMDGRKIGEFKPDGTKVMDMVVKSSSQAVEAPEDLLESVIASPYGSLIRVGDLGELSYGHGMTQIDHLERKRNIRLEVTPPDSLALQSAMELIADKLVPELEKGGKLENIQVTIGGNADKLTETRLALQWNFLLAIVITYLLMSALFGNYIYPLIIMLSVPLAAAGGFIGLALVDQLLAAQPFDILVMLGFIILVGTVVNNAILIVHQALNNLRYEGMEGTAAITHSVRTRIRPIFMSTTTSLFGLLPLVLAQGSGTELYRGLGSVILGGLALSTLLTLFVIPALLSFLIGYEKVKEVTPE</sequence>
<dbReference type="EMBL" id="MPRJ01000049">
    <property type="protein sequence ID" value="OOZ36218.1"/>
    <property type="molecule type" value="Genomic_DNA"/>
</dbReference>
<dbReference type="Gene3D" id="3.30.2090.10">
    <property type="entry name" value="Multidrug efflux transporter AcrB TolC docking domain, DN and DC subdomains"/>
    <property type="match status" value="2"/>
</dbReference>
<feature type="transmembrane region" description="Helical" evidence="1">
    <location>
        <begin position="528"/>
        <end position="550"/>
    </location>
</feature>
<dbReference type="InterPro" id="IPR001036">
    <property type="entry name" value="Acrflvin-R"/>
</dbReference>
<feature type="transmembrane region" description="Helical" evidence="1">
    <location>
        <begin position="466"/>
        <end position="489"/>
    </location>
</feature>
<dbReference type="Gene3D" id="3.30.70.1440">
    <property type="entry name" value="Multidrug efflux transporter AcrB pore domain"/>
    <property type="match status" value="1"/>
</dbReference>
<feature type="transmembrane region" description="Helical" evidence="1">
    <location>
        <begin position="12"/>
        <end position="34"/>
    </location>
</feature>
<dbReference type="Pfam" id="PF00873">
    <property type="entry name" value="ACR_tran"/>
    <property type="match status" value="1"/>
</dbReference>
<dbReference type="PANTHER" id="PTHR32063">
    <property type="match status" value="1"/>
</dbReference>
<dbReference type="Gene3D" id="1.20.1640.10">
    <property type="entry name" value="Multidrug efflux transporter AcrB transmembrane domain"/>
    <property type="match status" value="2"/>
</dbReference>
<keyword evidence="1" id="KW-0812">Transmembrane</keyword>
<dbReference type="OrthoDB" id="9758297at2"/>
<evidence type="ECO:0000313" key="3">
    <source>
        <dbReference type="Proteomes" id="UP000190896"/>
    </source>
</evidence>
<accession>A0A1T2KTM8</accession>
<feature type="transmembrane region" description="Helical" evidence="1">
    <location>
        <begin position="434"/>
        <end position="454"/>
    </location>
</feature>
<dbReference type="RefSeq" id="WP_078487494.1">
    <property type="nucleotide sequence ID" value="NZ_MPRJ01000049.1"/>
</dbReference>
<keyword evidence="1" id="KW-1133">Transmembrane helix</keyword>
<keyword evidence="3" id="KW-1185">Reference proteome</keyword>